<dbReference type="AlphaFoldDB" id="A4G462"/>
<evidence type="ECO:0000313" key="2">
    <source>
        <dbReference type="Proteomes" id="UP000006697"/>
    </source>
</evidence>
<reference evidence="1 2" key="1">
    <citation type="journal article" date="2007" name="PLoS Genet.">
        <title>A tale of two oxidation states: bacterial colonization of arsenic-rich environments.</title>
        <authorList>
            <person name="Muller D."/>
            <person name="Medigue C."/>
            <person name="Koechler S."/>
            <person name="Barbe V."/>
            <person name="Barakat M."/>
            <person name="Talla E."/>
            <person name="Bonnefoy V."/>
            <person name="Krin E."/>
            <person name="Arsene-Ploetze F."/>
            <person name="Carapito C."/>
            <person name="Chandler M."/>
            <person name="Cournoyer B."/>
            <person name="Cruveiller S."/>
            <person name="Dossat C."/>
            <person name="Duval S."/>
            <person name="Heymann M."/>
            <person name="Leize E."/>
            <person name="Lieutaud A."/>
            <person name="Lievremont D."/>
            <person name="Makita Y."/>
            <person name="Mangenot S."/>
            <person name="Nitschke W."/>
            <person name="Ortet P."/>
            <person name="Perdrial N."/>
            <person name="Schoepp B."/>
            <person name="Siguier N."/>
            <person name="Simeonova D.D."/>
            <person name="Rouy Z."/>
            <person name="Segurens B."/>
            <person name="Turlin E."/>
            <person name="Vallenet D."/>
            <person name="Van Dorsselaer A."/>
            <person name="Weiss S."/>
            <person name="Weissenbach J."/>
            <person name="Lett M.C."/>
            <person name="Danchin A."/>
            <person name="Bertin P.N."/>
        </authorList>
    </citation>
    <scope>NUCLEOTIDE SEQUENCE [LARGE SCALE GENOMIC DNA]</scope>
    <source>
        <strain evidence="2">ULPAs1</strain>
    </source>
</reference>
<proteinExistence type="predicted"/>
<sequence>MTLIFTFTVKIHNQGTGNSRLIRHFLTEILKQRGASQKLEVCNLERLGGKIKHSHNMS</sequence>
<gene>
    <name evidence="1" type="ordered locus">HEAR1120</name>
</gene>
<organism evidence="1 2">
    <name type="scientific">Herminiimonas arsenicoxydans</name>
    <dbReference type="NCBI Taxonomy" id="204773"/>
    <lineage>
        <taxon>Bacteria</taxon>
        <taxon>Pseudomonadati</taxon>
        <taxon>Pseudomonadota</taxon>
        <taxon>Betaproteobacteria</taxon>
        <taxon>Burkholderiales</taxon>
        <taxon>Oxalobacteraceae</taxon>
        <taxon>Herminiimonas</taxon>
    </lineage>
</organism>
<dbReference type="EMBL" id="CU207211">
    <property type="protein sequence ID" value="CAL61299.1"/>
    <property type="molecule type" value="Genomic_DNA"/>
</dbReference>
<evidence type="ECO:0000313" key="1">
    <source>
        <dbReference type="EMBL" id="CAL61299.1"/>
    </source>
</evidence>
<dbReference type="STRING" id="204773.HEAR1120"/>
<keyword evidence="2" id="KW-1185">Reference proteome</keyword>
<name>A4G462_HERAR</name>
<dbReference type="KEGG" id="har:HEAR1120"/>
<protein>
    <submittedName>
        <fullName evidence="1">Uncharacterized protein</fullName>
    </submittedName>
</protein>
<accession>A4G462</accession>
<dbReference type="HOGENOM" id="CLU_2973248_0_0_4"/>
<dbReference type="Proteomes" id="UP000006697">
    <property type="component" value="Chromosome"/>
</dbReference>